<dbReference type="InterPro" id="IPR056068">
    <property type="entry name" value="EMF2-like_DUF7651"/>
</dbReference>
<evidence type="ECO:0000256" key="1">
    <source>
        <dbReference type="ARBA" id="ARBA00023015"/>
    </source>
</evidence>
<proteinExistence type="predicted"/>
<accession>A0A9R1NFV5</accession>
<dbReference type="PANTHER" id="PTHR22597">
    <property type="entry name" value="POLYCOMB GROUP PROTEIN"/>
    <property type="match status" value="1"/>
</dbReference>
<keyword evidence="5" id="KW-1185">Reference proteome</keyword>
<evidence type="ECO:0000256" key="2">
    <source>
        <dbReference type="ARBA" id="ARBA00023163"/>
    </source>
</evidence>
<dbReference type="EMBL" id="LT934113">
    <property type="protein sequence ID" value="VAH24144.1"/>
    <property type="molecule type" value="Genomic_DNA"/>
</dbReference>
<dbReference type="Pfam" id="PF24663">
    <property type="entry name" value="DUF7651"/>
    <property type="match status" value="1"/>
</dbReference>
<protein>
    <recommendedName>
        <fullName evidence="3">DUF7651 domain-containing protein</fullName>
    </recommendedName>
</protein>
<dbReference type="AlphaFoldDB" id="A0A9R1NFV5"/>
<dbReference type="GO" id="GO:0005634">
    <property type="term" value="C:nucleus"/>
    <property type="evidence" value="ECO:0007669"/>
    <property type="project" value="UniProtKB-ARBA"/>
</dbReference>
<dbReference type="Gramene" id="TRITD2Av1G000190.19">
    <property type="protein sequence ID" value="TRITD2Av1G000190.19"/>
    <property type="gene ID" value="TRITD2Av1G000190"/>
</dbReference>
<evidence type="ECO:0000313" key="4">
    <source>
        <dbReference type="EMBL" id="VAH24144.1"/>
    </source>
</evidence>
<keyword evidence="2" id="KW-0804">Transcription</keyword>
<dbReference type="Proteomes" id="UP000324705">
    <property type="component" value="Chromosome 2A"/>
</dbReference>
<feature type="domain" description="DUF7651" evidence="3">
    <location>
        <begin position="8"/>
        <end position="45"/>
    </location>
</feature>
<sequence length="120" mass="13652">MWKHLLSEPKFLEQDSCLTFCSHKINATGSYQLQVGISVQEAGARDMSESPYNSYSYSDVPPSSLRHIIRLRAGNVIFNFKYYNNTMQKTEGSCLLQHLGSCGFQIHWHLLASYTGIFLP</sequence>
<reference evidence="4 5" key="1">
    <citation type="submission" date="2017-09" db="EMBL/GenBank/DDBJ databases">
        <authorList>
            <consortium name="International Durum Wheat Genome Sequencing Consortium (IDWGSC)"/>
            <person name="Milanesi L."/>
        </authorList>
    </citation>
    <scope>NUCLEOTIDE SEQUENCE [LARGE SCALE GENOMIC DNA]</scope>
    <source>
        <strain evidence="5">cv. Svevo</strain>
    </source>
</reference>
<evidence type="ECO:0000313" key="5">
    <source>
        <dbReference type="Proteomes" id="UP000324705"/>
    </source>
</evidence>
<gene>
    <name evidence="4" type="ORF">TRITD_2Av1G000190</name>
</gene>
<name>A0A9R1NFV5_TRITD</name>
<evidence type="ECO:0000259" key="3">
    <source>
        <dbReference type="Pfam" id="PF24663"/>
    </source>
</evidence>
<dbReference type="GO" id="GO:0031490">
    <property type="term" value="F:chromatin DNA binding"/>
    <property type="evidence" value="ECO:0007669"/>
    <property type="project" value="TreeGrafter"/>
</dbReference>
<organism evidence="4 5">
    <name type="scientific">Triticum turgidum subsp. durum</name>
    <name type="common">Durum wheat</name>
    <name type="synonym">Triticum durum</name>
    <dbReference type="NCBI Taxonomy" id="4567"/>
    <lineage>
        <taxon>Eukaryota</taxon>
        <taxon>Viridiplantae</taxon>
        <taxon>Streptophyta</taxon>
        <taxon>Embryophyta</taxon>
        <taxon>Tracheophyta</taxon>
        <taxon>Spermatophyta</taxon>
        <taxon>Magnoliopsida</taxon>
        <taxon>Liliopsida</taxon>
        <taxon>Poales</taxon>
        <taxon>Poaceae</taxon>
        <taxon>BOP clade</taxon>
        <taxon>Pooideae</taxon>
        <taxon>Triticodae</taxon>
        <taxon>Triticeae</taxon>
        <taxon>Triticinae</taxon>
        <taxon>Triticum</taxon>
    </lineage>
</organism>
<keyword evidence="1" id="KW-0805">Transcription regulation</keyword>
<dbReference type="PANTHER" id="PTHR22597:SF23">
    <property type="entry name" value="POLYCOMB PROTEIN VEFS-BOX DOMAIN-CONTAINING PROTEIN"/>
    <property type="match status" value="1"/>
</dbReference>